<accession>A0A6M3JLU5</accession>
<proteinExistence type="predicted"/>
<protein>
    <submittedName>
        <fullName evidence="1">Uncharacterized protein</fullName>
    </submittedName>
</protein>
<dbReference type="PROSITE" id="PS51257">
    <property type="entry name" value="PROKAR_LIPOPROTEIN"/>
    <property type="match status" value="1"/>
</dbReference>
<sequence>MKRIVLIALVIVALLMAGCGSEYHVIKCENGKYSYVKKWWDHQWQSTLEFETYEIAEKFVLGVMQIDRERRIIKKESCPIVEIFPAIE</sequence>
<reference evidence="1" key="1">
    <citation type="submission" date="2020-03" db="EMBL/GenBank/DDBJ databases">
        <title>The deep terrestrial virosphere.</title>
        <authorList>
            <person name="Holmfeldt K."/>
            <person name="Nilsson E."/>
            <person name="Simone D."/>
            <person name="Lopez-Fernandez M."/>
            <person name="Wu X."/>
            <person name="de Brujin I."/>
            <person name="Lundin D."/>
            <person name="Andersson A."/>
            <person name="Bertilsson S."/>
            <person name="Dopson M."/>
        </authorList>
    </citation>
    <scope>NUCLEOTIDE SEQUENCE</scope>
    <source>
        <strain evidence="1">MM415A03348</strain>
    </source>
</reference>
<organism evidence="1">
    <name type="scientific">viral metagenome</name>
    <dbReference type="NCBI Taxonomy" id="1070528"/>
    <lineage>
        <taxon>unclassified sequences</taxon>
        <taxon>metagenomes</taxon>
        <taxon>organismal metagenomes</taxon>
    </lineage>
</organism>
<dbReference type="AlphaFoldDB" id="A0A6M3JLU5"/>
<gene>
    <name evidence="1" type="ORF">MM415A03348_0007</name>
</gene>
<evidence type="ECO:0000313" key="1">
    <source>
        <dbReference type="EMBL" id="QJA71179.1"/>
    </source>
</evidence>
<dbReference type="EMBL" id="MT141852">
    <property type="protein sequence ID" value="QJA71179.1"/>
    <property type="molecule type" value="Genomic_DNA"/>
</dbReference>
<name>A0A6M3JLU5_9ZZZZ</name>